<proteinExistence type="predicted"/>
<comment type="caution">
    <text evidence="1">The sequence shown here is derived from an EMBL/GenBank/DDBJ whole genome shotgun (WGS) entry which is preliminary data.</text>
</comment>
<dbReference type="Proteomes" id="UP001642484">
    <property type="component" value="Unassembled WGS sequence"/>
</dbReference>
<dbReference type="EMBL" id="CAXAMN010022840">
    <property type="protein sequence ID" value="CAK9073117.1"/>
    <property type="molecule type" value="Genomic_DNA"/>
</dbReference>
<accession>A0ABP0PC90</accession>
<reference evidence="1 2" key="1">
    <citation type="submission" date="2024-02" db="EMBL/GenBank/DDBJ databases">
        <authorList>
            <person name="Chen Y."/>
            <person name="Shah S."/>
            <person name="Dougan E. K."/>
            <person name="Thang M."/>
            <person name="Chan C."/>
        </authorList>
    </citation>
    <scope>NUCLEOTIDE SEQUENCE [LARGE SCALE GENOMIC DNA]</scope>
</reference>
<gene>
    <name evidence="1" type="ORF">CCMP2556_LOCUS35975</name>
</gene>
<sequence length="130" mass="15082">MPSSAEVPNAEAHWYQPYCSQEEAEKLVKAVAEHIHVKEGTADKPATTTWKEGWYDDGSYWEMDREKAGLWWKYKAGESWSRWRDPEVGNHAYLEKALERLSGHHSLHKPLNTLAQEVKKKGIAAYDKWL</sequence>
<name>A0ABP0PC90_9DINO</name>
<organism evidence="1 2">
    <name type="scientific">Durusdinium trenchii</name>
    <dbReference type="NCBI Taxonomy" id="1381693"/>
    <lineage>
        <taxon>Eukaryota</taxon>
        <taxon>Sar</taxon>
        <taxon>Alveolata</taxon>
        <taxon>Dinophyceae</taxon>
        <taxon>Suessiales</taxon>
        <taxon>Symbiodiniaceae</taxon>
        <taxon>Durusdinium</taxon>
    </lineage>
</organism>
<evidence type="ECO:0000313" key="2">
    <source>
        <dbReference type="Proteomes" id="UP001642484"/>
    </source>
</evidence>
<keyword evidence="2" id="KW-1185">Reference proteome</keyword>
<evidence type="ECO:0000313" key="1">
    <source>
        <dbReference type="EMBL" id="CAK9073117.1"/>
    </source>
</evidence>
<protein>
    <submittedName>
        <fullName evidence="1">Uncharacterized protein</fullName>
    </submittedName>
</protein>